<name>A0A3D8SD28_9HELO</name>
<evidence type="ECO:0000256" key="2">
    <source>
        <dbReference type="ARBA" id="ARBA00022801"/>
    </source>
</evidence>
<proteinExistence type="inferred from homology"/>
<sequence>MGKLQTGVSFRSLLGLPPSKPTTSDSVLIIIDAQNEYDYGHLEIWDLESSRPNILAVLEKYRAANGDVVHVVHDTPAGTPVFTPGTSTSEIFPELKPLEKEKIVHKTHPSSFTDTVLHGHLQSLGKKKIVLVGYMAHNCVSSTSRIGAELGYDVTVLRDAVGDRDIPGASAKQQIDVVMAELGDVSATILTTKDL</sequence>
<dbReference type="PANTHER" id="PTHR43540">
    <property type="entry name" value="PEROXYUREIDOACRYLATE/UREIDOACRYLATE AMIDOHYDROLASE-RELATED"/>
    <property type="match status" value="1"/>
</dbReference>
<dbReference type="STRING" id="1849047.A0A3D8SD28"/>
<dbReference type="AlphaFoldDB" id="A0A3D8SD28"/>
<keyword evidence="5" id="KW-1185">Reference proteome</keyword>
<evidence type="ECO:0000256" key="1">
    <source>
        <dbReference type="ARBA" id="ARBA00006336"/>
    </source>
</evidence>
<dbReference type="InterPro" id="IPR036380">
    <property type="entry name" value="Isochorismatase-like_sf"/>
</dbReference>
<comment type="similarity">
    <text evidence="1">Belongs to the isochorismatase family.</text>
</comment>
<dbReference type="PANTHER" id="PTHR43540:SF15">
    <property type="entry name" value="BLR5631 PROTEIN"/>
    <property type="match status" value="1"/>
</dbReference>
<evidence type="ECO:0000313" key="4">
    <source>
        <dbReference type="EMBL" id="RDW84240.1"/>
    </source>
</evidence>
<evidence type="ECO:0000313" key="5">
    <source>
        <dbReference type="Proteomes" id="UP000256645"/>
    </source>
</evidence>
<gene>
    <name evidence="4" type="ORF">BP6252_01830</name>
</gene>
<organism evidence="4 5">
    <name type="scientific">Coleophoma cylindrospora</name>
    <dbReference type="NCBI Taxonomy" id="1849047"/>
    <lineage>
        <taxon>Eukaryota</taxon>
        <taxon>Fungi</taxon>
        <taxon>Dikarya</taxon>
        <taxon>Ascomycota</taxon>
        <taxon>Pezizomycotina</taxon>
        <taxon>Leotiomycetes</taxon>
        <taxon>Helotiales</taxon>
        <taxon>Dermateaceae</taxon>
        <taxon>Coleophoma</taxon>
    </lineage>
</organism>
<dbReference type="CDD" id="cd01014">
    <property type="entry name" value="nicotinamidase_related"/>
    <property type="match status" value="1"/>
</dbReference>
<dbReference type="EMBL" id="PDLM01000002">
    <property type="protein sequence ID" value="RDW84240.1"/>
    <property type="molecule type" value="Genomic_DNA"/>
</dbReference>
<dbReference type="SUPFAM" id="SSF52499">
    <property type="entry name" value="Isochorismatase-like hydrolases"/>
    <property type="match status" value="1"/>
</dbReference>
<dbReference type="Pfam" id="PF00857">
    <property type="entry name" value="Isochorismatase"/>
    <property type="match status" value="1"/>
</dbReference>
<dbReference type="OrthoDB" id="245563at2759"/>
<accession>A0A3D8SD28</accession>
<feature type="domain" description="Isochorismatase-like" evidence="3">
    <location>
        <begin position="26"/>
        <end position="166"/>
    </location>
</feature>
<reference evidence="4 5" key="1">
    <citation type="journal article" date="2018" name="IMA Fungus">
        <title>IMA Genome-F 9: Draft genome sequence of Annulohypoxylon stygium, Aspergillus mulundensis, Berkeleyomyces basicola (syn. Thielaviopsis basicola), Ceratocystis smalleyi, two Cercospora beticola strains, Coleophoma cylindrospora, Fusarium fracticaudum, Phialophora cf. hyalina, and Morchella septimelata.</title>
        <authorList>
            <person name="Wingfield B.D."/>
            <person name="Bills G.F."/>
            <person name="Dong Y."/>
            <person name="Huang W."/>
            <person name="Nel W.J."/>
            <person name="Swalarsk-Parry B.S."/>
            <person name="Vaghefi N."/>
            <person name="Wilken P.M."/>
            <person name="An Z."/>
            <person name="de Beer Z.W."/>
            <person name="De Vos L."/>
            <person name="Chen L."/>
            <person name="Duong T.A."/>
            <person name="Gao Y."/>
            <person name="Hammerbacher A."/>
            <person name="Kikkert J.R."/>
            <person name="Li Y."/>
            <person name="Li H."/>
            <person name="Li K."/>
            <person name="Li Q."/>
            <person name="Liu X."/>
            <person name="Ma X."/>
            <person name="Naidoo K."/>
            <person name="Pethybridge S.J."/>
            <person name="Sun J."/>
            <person name="Steenkamp E.T."/>
            <person name="van der Nest M.A."/>
            <person name="van Wyk S."/>
            <person name="Wingfield M.J."/>
            <person name="Xiong C."/>
            <person name="Yue Q."/>
            <person name="Zhang X."/>
        </authorList>
    </citation>
    <scope>NUCLEOTIDE SEQUENCE [LARGE SCALE GENOMIC DNA]</scope>
    <source>
        <strain evidence="4 5">BP6252</strain>
    </source>
</reference>
<comment type="caution">
    <text evidence="4">The sequence shown here is derived from an EMBL/GenBank/DDBJ whole genome shotgun (WGS) entry which is preliminary data.</text>
</comment>
<dbReference type="Gene3D" id="3.40.50.850">
    <property type="entry name" value="Isochorismatase-like"/>
    <property type="match status" value="1"/>
</dbReference>
<dbReference type="GO" id="GO:0016787">
    <property type="term" value="F:hydrolase activity"/>
    <property type="evidence" value="ECO:0007669"/>
    <property type="project" value="UniProtKB-KW"/>
</dbReference>
<evidence type="ECO:0000259" key="3">
    <source>
        <dbReference type="Pfam" id="PF00857"/>
    </source>
</evidence>
<dbReference type="Proteomes" id="UP000256645">
    <property type="component" value="Unassembled WGS sequence"/>
</dbReference>
<protein>
    <recommendedName>
        <fullName evidence="3">Isochorismatase-like domain-containing protein</fullName>
    </recommendedName>
</protein>
<dbReference type="InterPro" id="IPR000868">
    <property type="entry name" value="Isochorismatase-like_dom"/>
</dbReference>
<keyword evidence="2" id="KW-0378">Hydrolase</keyword>
<dbReference type="InterPro" id="IPR050272">
    <property type="entry name" value="Isochorismatase-like_hydrls"/>
</dbReference>